<dbReference type="Gramene" id="Mp8g15350.1">
    <property type="protein sequence ID" value="Mp8g15350.1.cds1"/>
    <property type="gene ID" value="Mp8g15350"/>
</dbReference>
<name>A0A2R6VZ35_MARPO</name>
<accession>A0A2R6VZ35</accession>
<dbReference type="AlphaFoldDB" id="A0A2R6VZ35"/>
<dbReference type="OrthoDB" id="663108at2759"/>
<feature type="region of interest" description="Disordered" evidence="1">
    <location>
        <begin position="168"/>
        <end position="192"/>
    </location>
</feature>
<evidence type="ECO:0000313" key="3">
    <source>
        <dbReference type="Proteomes" id="UP000244005"/>
    </source>
</evidence>
<evidence type="ECO:0000256" key="1">
    <source>
        <dbReference type="SAM" id="MobiDB-lite"/>
    </source>
</evidence>
<dbReference type="PANTHER" id="PTHR34278">
    <property type="entry name" value="PROTEIN THI031, PUTATIVE-RELATED"/>
    <property type="match status" value="1"/>
</dbReference>
<dbReference type="EMBL" id="KZ772975">
    <property type="protein sequence ID" value="PTQ26868.1"/>
    <property type="molecule type" value="Genomic_DNA"/>
</dbReference>
<evidence type="ECO:0000313" key="2">
    <source>
        <dbReference type="EMBL" id="PTQ26868.1"/>
    </source>
</evidence>
<proteinExistence type="predicted"/>
<reference evidence="3" key="1">
    <citation type="journal article" date="2017" name="Cell">
        <title>Insights into land plant evolution garnered from the Marchantia polymorpha genome.</title>
        <authorList>
            <person name="Bowman J.L."/>
            <person name="Kohchi T."/>
            <person name="Yamato K.T."/>
            <person name="Jenkins J."/>
            <person name="Shu S."/>
            <person name="Ishizaki K."/>
            <person name="Yamaoka S."/>
            <person name="Nishihama R."/>
            <person name="Nakamura Y."/>
            <person name="Berger F."/>
            <person name="Adam C."/>
            <person name="Aki S.S."/>
            <person name="Althoff F."/>
            <person name="Araki T."/>
            <person name="Arteaga-Vazquez M.A."/>
            <person name="Balasubrmanian S."/>
            <person name="Barry K."/>
            <person name="Bauer D."/>
            <person name="Boehm C.R."/>
            <person name="Briginshaw L."/>
            <person name="Caballero-Perez J."/>
            <person name="Catarino B."/>
            <person name="Chen F."/>
            <person name="Chiyoda S."/>
            <person name="Chovatia M."/>
            <person name="Davies K.M."/>
            <person name="Delmans M."/>
            <person name="Demura T."/>
            <person name="Dierschke T."/>
            <person name="Dolan L."/>
            <person name="Dorantes-Acosta A.E."/>
            <person name="Eklund D.M."/>
            <person name="Florent S.N."/>
            <person name="Flores-Sandoval E."/>
            <person name="Fujiyama A."/>
            <person name="Fukuzawa H."/>
            <person name="Galik B."/>
            <person name="Grimanelli D."/>
            <person name="Grimwood J."/>
            <person name="Grossniklaus U."/>
            <person name="Hamada T."/>
            <person name="Haseloff J."/>
            <person name="Hetherington A.J."/>
            <person name="Higo A."/>
            <person name="Hirakawa Y."/>
            <person name="Hundley H.N."/>
            <person name="Ikeda Y."/>
            <person name="Inoue K."/>
            <person name="Inoue S.I."/>
            <person name="Ishida S."/>
            <person name="Jia Q."/>
            <person name="Kakita M."/>
            <person name="Kanazawa T."/>
            <person name="Kawai Y."/>
            <person name="Kawashima T."/>
            <person name="Kennedy M."/>
            <person name="Kinose K."/>
            <person name="Kinoshita T."/>
            <person name="Kohara Y."/>
            <person name="Koide E."/>
            <person name="Komatsu K."/>
            <person name="Kopischke S."/>
            <person name="Kubo M."/>
            <person name="Kyozuka J."/>
            <person name="Lagercrantz U."/>
            <person name="Lin S.S."/>
            <person name="Lindquist E."/>
            <person name="Lipzen A.M."/>
            <person name="Lu C.W."/>
            <person name="De Luna E."/>
            <person name="Martienssen R.A."/>
            <person name="Minamino N."/>
            <person name="Mizutani M."/>
            <person name="Mizutani M."/>
            <person name="Mochizuki N."/>
            <person name="Monte I."/>
            <person name="Mosher R."/>
            <person name="Nagasaki H."/>
            <person name="Nakagami H."/>
            <person name="Naramoto S."/>
            <person name="Nishitani K."/>
            <person name="Ohtani M."/>
            <person name="Okamoto T."/>
            <person name="Okumura M."/>
            <person name="Phillips J."/>
            <person name="Pollak B."/>
            <person name="Reinders A."/>
            <person name="Rovekamp M."/>
            <person name="Sano R."/>
            <person name="Sawa S."/>
            <person name="Schmid M.W."/>
            <person name="Shirakawa M."/>
            <person name="Solano R."/>
            <person name="Spunde A."/>
            <person name="Suetsugu N."/>
            <person name="Sugano S."/>
            <person name="Sugiyama A."/>
            <person name="Sun R."/>
            <person name="Suzuki Y."/>
            <person name="Takenaka M."/>
            <person name="Takezawa D."/>
            <person name="Tomogane H."/>
            <person name="Tsuzuki M."/>
            <person name="Ueda T."/>
            <person name="Umeda M."/>
            <person name="Ward J.M."/>
            <person name="Watanabe Y."/>
            <person name="Yazaki K."/>
            <person name="Yokoyama R."/>
            <person name="Yoshitake Y."/>
            <person name="Yotsui I."/>
            <person name="Zachgo S."/>
            <person name="Schmutz J."/>
        </authorList>
    </citation>
    <scope>NUCLEOTIDE SEQUENCE [LARGE SCALE GENOMIC DNA]</scope>
    <source>
        <strain evidence="3">Tak-1</strain>
    </source>
</reference>
<dbReference type="Proteomes" id="UP000244005">
    <property type="component" value="Unassembled WGS sequence"/>
</dbReference>
<gene>
    <name evidence="2" type="ORF">MARPO_0297s0001</name>
</gene>
<sequence>MRREGRVHGSYVRMSKHEDFEYNKGAPRRPTNHSRVTSCCLNNKVRCCGCHTMPVLKAMCKTKGMFKLKDLDITSNHKLVDFRLLSYSSRYLGRDSVADLRGYDDYSVSDAGSDCDNDEDAEMDLDENQCSPDMMVTIASFLRDMRSAPELIRDADTPGSILEGAAAPDETASEHGSCDDESENKIGAGTDSDCSWAGVDLSDTEHSGVDVDGWYLVG</sequence>
<protein>
    <submittedName>
        <fullName evidence="2">Uncharacterized protein</fullName>
    </submittedName>
</protein>
<keyword evidence="3" id="KW-1185">Reference proteome</keyword>
<organism evidence="2 3">
    <name type="scientific">Marchantia polymorpha</name>
    <name type="common">Common liverwort</name>
    <name type="synonym">Marchantia aquatica</name>
    <dbReference type="NCBI Taxonomy" id="3197"/>
    <lineage>
        <taxon>Eukaryota</taxon>
        <taxon>Viridiplantae</taxon>
        <taxon>Streptophyta</taxon>
        <taxon>Embryophyta</taxon>
        <taxon>Marchantiophyta</taxon>
        <taxon>Marchantiopsida</taxon>
        <taxon>Marchantiidae</taxon>
        <taxon>Marchantiales</taxon>
        <taxon>Marchantiaceae</taxon>
        <taxon>Marchantia</taxon>
    </lineage>
</organism>
<dbReference type="PANTHER" id="PTHR34278:SF1">
    <property type="entry name" value="PROTEIN THI031, PUTATIVE-RELATED"/>
    <property type="match status" value="1"/>
</dbReference>